<keyword evidence="3" id="KW-1185">Reference proteome</keyword>
<gene>
    <name evidence="2" type="ORF">RclHR1_07130005</name>
</gene>
<dbReference type="Proteomes" id="UP000247702">
    <property type="component" value="Unassembled WGS sequence"/>
</dbReference>
<organism evidence="2 3">
    <name type="scientific">Rhizophagus clarus</name>
    <dbReference type="NCBI Taxonomy" id="94130"/>
    <lineage>
        <taxon>Eukaryota</taxon>
        <taxon>Fungi</taxon>
        <taxon>Fungi incertae sedis</taxon>
        <taxon>Mucoromycota</taxon>
        <taxon>Glomeromycotina</taxon>
        <taxon>Glomeromycetes</taxon>
        <taxon>Glomerales</taxon>
        <taxon>Glomeraceae</taxon>
        <taxon>Rhizophagus</taxon>
    </lineage>
</organism>
<comment type="caution">
    <text evidence="2">The sequence shown here is derived from an EMBL/GenBank/DDBJ whole genome shotgun (WGS) entry which is preliminary data.</text>
</comment>
<evidence type="ECO:0000313" key="3">
    <source>
        <dbReference type="Proteomes" id="UP000247702"/>
    </source>
</evidence>
<sequence length="120" mass="14077">MQDNMSRDEDTSHTFDSLIQHFKDTREVDSEDKHVIFIFNTGTTLSIVYTAFPLSEIHGSLICNIFNTIFNLINFLFLLKSHRMDDMEDVAHSIIRLNKLVDINYELENIGPYFLLQNEF</sequence>
<name>A0A2Z6RV36_9GLOM</name>
<evidence type="ECO:0000256" key="1">
    <source>
        <dbReference type="SAM" id="Phobius"/>
    </source>
</evidence>
<evidence type="ECO:0000313" key="2">
    <source>
        <dbReference type="EMBL" id="GBC06906.1"/>
    </source>
</evidence>
<keyword evidence="1" id="KW-0472">Membrane</keyword>
<keyword evidence="1" id="KW-1133">Transmembrane helix</keyword>
<keyword evidence="1" id="KW-0812">Transmembrane</keyword>
<accession>A0A2Z6RV36</accession>
<reference evidence="2 3" key="1">
    <citation type="submission" date="2017-11" db="EMBL/GenBank/DDBJ databases">
        <title>The genome of Rhizophagus clarus HR1 reveals common genetic basis of auxotrophy among arbuscular mycorrhizal fungi.</title>
        <authorList>
            <person name="Kobayashi Y."/>
        </authorList>
    </citation>
    <scope>NUCLEOTIDE SEQUENCE [LARGE SCALE GENOMIC DNA]</scope>
    <source>
        <strain evidence="2 3">HR1</strain>
    </source>
</reference>
<feature type="transmembrane region" description="Helical" evidence="1">
    <location>
        <begin position="35"/>
        <end position="52"/>
    </location>
</feature>
<protein>
    <submittedName>
        <fullName evidence="2">Uncharacterized protein</fullName>
    </submittedName>
</protein>
<dbReference type="EMBL" id="BEXD01004108">
    <property type="protein sequence ID" value="GBC06906.1"/>
    <property type="molecule type" value="Genomic_DNA"/>
</dbReference>
<proteinExistence type="predicted"/>
<feature type="transmembrane region" description="Helical" evidence="1">
    <location>
        <begin position="58"/>
        <end position="79"/>
    </location>
</feature>
<dbReference type="AlphaFoldDB" id="A0A2Z6RV36"/>